<name>A0A2J4JHL7_NATGS</name>
<evidence type="ECO:0000313" key="2">
    <source>
        <dbReference type="EMBL" id="PLK21402.1"/>
    </source>
</evidence>
<feature type="region of interest" description="Disordered" evidence="1">
    <location>
        <begin position="1"/>
        <end position="59"/>
    </location>
</feature>
<dbReference type="Proteomes" id="UP000234484">
    <property type="component" value="Unassembled WGS sequence"/>
</dbReference>
<comment type="caution">
    <text evidence="2">The sequence shown here is derived from an EMBL/GenBank/DDBJ whole genome shotgun (WGS) entry which is preliminary data.</text>
</comment>
<organism evidence="2 3">
    <name type="scientific">Natronobacterium gregoryi (strain ATCC 43098 / DSM 3393 / CCM 3738 / CIP 104747 / IAM 13177 / JCM 8860 / NBRC 102187 / NCIMB 2189 / SP2)</name>
    <dbReference type="NCBI Taxonomy" id="797304"/>
    <lineage>
        <taxon>Archaea</taxon>
        <taxon>Methanobacteriati</taxon>
        <taxon>Methanobacteriota</taxon>
        <taxon>Stenosarchaea group</taxon>
        <taxon>Halobacteria</taxon>
        <taxon>Halobacteriales</taxon>
        <taxon>Natrialbaceae</taxon>
        <taxon>Natronobacterium</taxon>
    </lineage>
</organism>
<reference evidence="2 3" key="1">
    <citation type="submission" date="2017-12" db="EMBL/GenBank/DDBJ databases">
        <title>The characterization of oligonucleotides binding to NgAgo.</title>
        <authorList>
            <person name="Jiang L."/>
            <person name="He B."/>
            <person name="Kang J."/>
            <person name="Yu M."/>
            <person name="Li N."/>
            <person name="Fang Y."/>
            <person name="Tang Z."/>
            <person name="Wu P."/>
            <person name="Yao P."/>
            <person name="Huang J."/>
        </authorList>
    </citation>
    <scope>NUCLEOTIDE SEQUENCE [LARGE SCALE GENOMIC DNA]</scope>
    <source>
        <strain evidence="2 3">SP2</strain>
        <tissue evidence="2">Freeze-dried powder thallus</tissue>
    </source>
</reference>
<evidence type="ECO:0000313" key="3">
    <source>
        <dbReference type="Proteomes" id="UP000234484"/>
    </source>
</evidence>
<proteinExistence type="predicted"/>
<feature type="compositionally biased region" description="Polar residues" evidence="1">
    <location>
        <begin position="37"/>
        <end position="55"/>
    </location>
</feature>
<evidence type="ECO:0000256" key="1">
    <source>
        <dbReference type="SAM" id="MobiDB-lite"/>
    </source>
</evidence>
<sequence>MQATHRRTSSTNSERIDEPNTAERSTGDETAPELVPSQPSTDGSNRATPPDSTHQFRLGPPLVAAHGAAVFGCIVLSSRCSLTGRVDPVWCVSVDTTGQVRFGRRPTARRLLFRARRAGTE</sequence>
<protein>
    <submittedName>
        <fullName evidence="2">Uncharacterized protein</fullName>
    </submittedName>
</protein>
<dbReference type="EMBL" id="PKKI01000009">
    <property type="protein sequence ID" value="PLK21402.1"/>
    <property type="molecule type" value="Genomic_DNA"/>
</dbReference>
<gene>
    <name evidence="2" type="ORF">CYV19_05035</name>
</gene>
<dbReference type="AlphaFoldDB" id="A0A2J4JHL7"/>
<accession>A0A2J4JHL7</accession>